<evidence type="ECO:0000313" key="3">
    <source>
        <dbReference type="EnsemblPlants" id="Kaladp0048s0838.1.v1.1"/>
    </source>
</evidence>
<keyword evidence="2" id="KW-0812">Transmembrane</keyword>
<keyword evidence="2" id="KW-1133">Transmembrane helix</keyword>
<dbReference type="Pfam" id="PF04654">
    <property type="entry name" value="DUF599"/>
    <property type="match status" value="1"/>
</dbReference>
<keyword evidence="4" id="KW-1185">Reference proteome</keyword>
<dbReference type="InterPro" id="IPR006747">
    <property type="entry name" value="DUF599"/>
</dbReference>
<evidence type="ECO:0000256" key="1">
    <source>
        <dbReference type="SAM" id="MobiDB-lite"/>
    </source>
</evidence>
<dbReference type="PANTHER" id="PTHR31168:SF19">
    <property type="entry name" value="OS01G0683700 PROTEIN"/>
    <property type="match status" value="1"/>
</dbReference>
<dbReference type="AlphaFoldDB" id="A0A7N0TZM4"/>
<dbReference type="Gramene" id="Kaladp0048s0838.1.v1.1">
    <property type="protein sequence ID" value="Kaladp0048s0838.1.v1.1"/>
    <property type="gene ID" value="Kaladp0048s0838.v1.1"/>
</dbReference>
<evidence type="ECO:0000313" key="4">
    <source>
        <dbReference type="Proteomes" id="UP000594263"/>
    </source>
</evidence>
<organism evidence="3 4">
    <name type="scientific">Kalanchoe fedtschenkoi</name>
    <name type="common">Lavender scallops</name>
    <name type="synonym">South American air plant</name>
    <dbReference type="NCBI Taxonomy" id="63787"/>
    <lineage>
        <taxon>Eukaryota</taxon>
        <taxon>Viridiplantae</taxon>
        <taxon>Streptophyta</taxon>
        <taxon>Embryophyta</taxon>
        <taxon>Tracheophyta</taxon>
        <taxon>Spermatophyta</taxon>
        <taxon>Magnoliopsida</taxon>
        <taxon>eudicotyledons</taxon>
        <taxon>Gunneridae</taxon>
        <taxon>Pentapetalae</taxon>
        <taxon>Saxifragales</taxon>
        <taxon>Crassulaceae</taxon>
        <taxon>Kalanchoe</taxon>
    </lineage>
</organism>
<name>A0A7N0TZM4_KALFE</name>
<protein>
    <submittedName>
        <fullName evidence="3">Uncharacterized protein</fullName>
    </submittedName>
</protein>
<sequence>MEESALDCVLVPLGLAVMLIYHAWLLYAVLHTPQKTVIGLNADSRRQWVFSLMSDPLKNGVLMTRSSPVSDQLEQRRCRGCCSATAISADNHLDGCPSYLSARAKHAICVSVASASNTGMGKMVNRPSVHALGNVQNVEASATAVFAREKRRQQPGYGAQSRRRHQKTMAVNVASASASKAKKKKSDASGLGNVNTEKDPRNEHGSGSLAATADAQ</sequence>
<dbReference type="PANTHER" id="PTHR31168">
    <property type="entry name" value="OS02G0292800 PROTEIN"/>
    <property type="match status" value="1"/>
</dbReference>
<evidence type="ECO:0000256" key="2">
    <source>
        <dbReference type="SAM" id="Phobius"/>
    </source>
</evidence>
<keyword evidence="2" id="KW-0472">Membrane</keyword>
<dbReference type="Proteomes" id="UP000594263">
    <property type="component" value="Unplaced"/>
</dbReference>
<proteinExistence type="predicted"/>
<dbReference type="EnsemblPlants" id="Kaladp0048s0838.1.v1.1">
    <property type="protein sequence ID" value="Kaladp0048s0838.1.v1.1"/>
    <property type="gene ID" value="Kaladp0048s0838.v1.1"/>
</dbReference>
<feature type="transmembrane region" description="Helical" evidence="2">
    <location>
        <begin position="12"/>
        <end position="30"/>
    </location>
</feature>
<feature type="region of interest" description="Disordered" evidence="1">
    <location>
        <begin position="150"/>
        <end position="216"/>
    </location>
</feature>
<accession>A0A7N0TZM4</accession>
<reference evidence="3" key="1">
    <citation type="submission" date="2021-01" db="UniProtKB">
        <authorList>
            <consortium name="EnsemblPlants"/>
        </authorList>
    </citation>
    <scope>IDENTIFICATION</scope>
</reference>